<feature type="transmembrane region" description="Helical" evidence="1">
    <location>
        <begin position="94"/>
        <end position="112"/>
    </location>
</feature>
<comment type="caution">
    <text evidence="2">The sequence shown here is derived from an EMBL/GenBank/DDBJ whole genome shotgun (WGS) entry which is preliminary data.</text>
</comment>
<proteinExistence type="predicted"/>
<dbReference type="RefSeq" id="WP_190258949.1">
    <property type="nucleotide sequence ID" value="NZ_QFGA01000003.1"/>
</dbReference>
<keyword evidence="1" id="KW-1133">Transmembrane helix</keyword>
<evidence type="ECO:0000256" key="1">
    <source>
        <dbReference type="SAM" id="Phobius"/>
    </source>
</evidence>
<dbReference type="EMBL" id="QFGA01000003">
    <property type="protein sequence ID" value="TEB04588.1"/>
    <property type="molecule type" value="Genomic_DNA"/>
</dbReference>
<name>A0A4Y7R6K4_9FIRM</name>
<gene>
    <name evidence="2" type="ORF">Psch_03348</name>
</gene>
<accession>A0A4Y7R6K4</accession>
<keyword evidence="3" id="KW-1185">Reference proteome</keyword>
<keyword evidence="1" id="KW-0812">Transmembrane</keyword>
<dbReference type="AlphaFoldDB" id="A0A4Y7R6K4"/>
<reference evidence="2 3" key="1">
    <citation type="journal article" date="2018" name="Environ. Microbiol.">
        <title>Novel energy conservation strategies and behaviour of Pelotomaculum schinkii driving syntrophic propionate catabolism.</title>
        <authorList>
            <person name="Hidalgo-Ahumada C.A.P."/>
            <person name="Nobu M.K."/>
            <person name="Narihiro T."/>
            <person name="Tamaki H."/>
            <person name="Liu W.T."/>
            <person name="Kamagata Y."/>
            <person name="Stams A.J.M."/>
            <person name="Imachi H."/>
            <person name="Sousa D.Z."/>
        </authorList>
    </citation>
    <scope>NUCLEOTIDE SEQUENCE [LARGE SCALE GENOMIC DNA]</scope>
    <source>
        <strain evidence="2 3">HH</strain>
    </source>
</reference>
<keyword evidence="1" id="KW-0472">Membrane</keyword>
<evidence type="ECO:0000313" key="2">
    <source>
        <dbReference type="EMBL" id="TEB04588.1"/>
    </source>
</evidence>
<evidence type="ECO:0000313" key="3">
    <source>
        <dbReference type="Proteomes" id="UP000298324"/>
    </source>
</evidence>
<dbReference type="Proteomes" id="UP000298324">
    <property type="component" value="Unassembled WGS sequence"/>
</dbReference>
<sequence>MTESRWNIRQVYLYLVSFATLMMLIVGSVQLIMGVVDLVYPDPTKGMGYYDTKIRLSDMQQKYPNLTQEEFEKQLQEEKQNQEAAWRYQRIRRFINSLALVVVSLPFYLYHWRKIQRGVDIPA</sequence>
<protein>
    <recommendedName>
        <fullName evidence="4">DUF5671 domain-containing protein</fullName>
    </recommendedName>
</protein>
<organism evidence="2 3">
    <name type="scientific">Pelotomaculum schinkii</name>
    <dbReference type="NCBI Taxonomy" id="78350"/>
    <lineage>
        <taxon>Bacteria</taxon>
        <taxon>Bacillati</taxon>
        <taxon>Bacillota</taxon>
        <taxon>Clostridia</taxon>
        <taxon>Eubacteriales</taxon>
        <taxon>Desulfotomaculaceae</taxon>
        <taxon>Pelotomaculum</taxon>
    </lineage>
</organism>
<evidence type="ECO:0008006" key="4">
    <source>
        <dbReference type="Google" id="ProtNLM"/>
    </source>
</evidence>
<feature type="transmembrane region" description="Helical" evidence="1">
    <location>
        <begin position="12"/>
        <end position="33"/>
    </location>
</feature>